<feature type="domain" description="Protein kinase" evidence="7">
    <location>
        <begin position="27"/>
        <end position="287"/>
    </location>
</feature>
<gene>
    <name evidence="8" type="ORF">OV287_37340</name>
</gene>
<evidence type="ECO:0000256" key="4">
    <source>
        <dbReference type="ARBA" id="ARBA00022840"/>
    </source>
</evidence>
<proteinExistence type="predicted"/>
<dbReference type="Pfam" id="PF00069">
    <property type="entry name" value="Pkinase"/>
    <property type="match status" value="1"/>
</dbReference>
<feature type="transmembrane region" description="Helical" evidence="6">
    <location>
        <begin position="325"/>
        <end position="349"/>
    </location>
</feature>
<evidence type="ECO:0000313" key="9">
    <source>
        <dbReference type="Proteomes" id="UP001207654"/>
    </source>
</evidence>
<feature type="region of interest" description="Disordered" evidence="5">
    <location>
        <begin position="357"/>
        <end position="417"/>
    </location>
</feature>
<accession>A0ABT4AEM5</accession>
<keyword evidence="6" id="KW-1133">Transmembrane helix</keyword>
<evidence type="ECO:0000259" key="7">
    <source>
        <dbReference type="PROSITE" id="PS50011"/>
    </source>
</evidence>
<keyword evidence="4" id="KW-0067">ATP-binding</keyword>
<evidence type="ECO:0000256" key="3">
    <source>
        <dbReference type="ARBA" id="ARBA00022777"/>
    </source>
</evidence>
<dbReference type="InterPro" id="IPR008271">
    <property type="entry name" value="Ser/Thr_kinase_AS"/>
</dbReference>
<feature type="region of interest" description="Disordered" evidence="5">
    <location>
        <begin position="435"/>
        <end position="459"/>
    </location>
</feature>
<dbReference type="EMBL" id="JAPNKA010000001">
    <property type="protein sequence ID" value="MCY1080132.1"/>
    <property type="molecule type" value="Genomic_DNA"/>
</dbReference>
<organism evidence="8 9">
    <name type="scientific">Archangium lansingense</name>
    <dbReference type="NCBI Taxonomy" id="2995310"/>
    <lineage>
        <taxon>Bacteria</taxon>
        <taxon>Pseudomonadati</taxon>
        <taxon>Myxococcota</taxon>
        <taxon>Myxococcia</taxon>
        <taxon>Myxococcales</taxon>
        <taxon>Cystobacterineae</taxon>
        <taxon>Archangiaceae</taxon>
        <taxon>Archangium</taxon>
    </lineage>
</organism>
<dbReference type="GO" id="GO:0016301">
    <property type="term" value="F:kinase activity"/>
    <property type="evidence" value="ECO:0007669"/>
    <property type="project" value="UniProtKB-KW"/>
</dbReference>
<dbReference type="Proteomes" id="UP001207654">
    <property type="component" value="Unassembled WGS sequence"/>
</dbReference>
<evidence type="ECO:0000256" key="6">
    <source>
        <dbReference type="SAM" id="Phobius"/>
    </source>
</evidence>
<evidence type="ECO:0000256" key="5">
    <source>
        <dbReference type="SAM" id="MobiDB-lite"/>
    </source>
</evidence>
<keyword evidence="9" id="KW-1185">Reference proteome</keyword>
<dbReference type="PANTHER" id="PTHR43289:SF6">
    <property type="entry name" value="SERINE_THREONINE-PROTEIN KINASE NEKL-3"/>
    <property type="match status" value="1"/>
</dbReference>
<keyword evidence="2" id="KW-0547">Nucleotide-binding</keyword>
<dbReference type="Gene3D" id="1.10.510.10">
    <property type="entry name" value="Transferase(Phosphotransferase) domain 1"/>
    <property type="match status" value="1"/>
</dbReference>
<evidence type="ECO:0000256" key="2">
    <source>
        <dbReference type="ARBA" id="ARBA00022741"/>
    </source>
</evidence>
<dbReference type="SUPFAM" id="SSF56112">
    <property type="entry name" value="Protein kinase-like (PK-like)"/>
    <property type="match status" value="1"/>
</dbReference>
<dbReference type="CDD" id="cd14014">
    <property type="entry name" value="STKc_PknB_like"/>
    <property type="match status" value="1"/>
</dbReference>
<dbReference type="PROSITE" id="PS00108">
    <property type="entry name" value="PROTEIN_KINASE_ST"/>
    <property type="match status" value="1"/>
</dbReference>
<dbReference type="Gene3D" id="3.30.200.20">
    <property type="entry name" value="Phosphorylase Kinase, domain 1"/>
    <property type="match status" value="1"/>
</dbReference>
<reference evidence="8 9" key="1">
    <citation type="submission" date="2022-11" db="EMBL/GenBank/DDBJ databases">
        <title>Minimal conservation of predation-associated metabolite biosynthetic gene clusters underscores biosynthetic potential of Myxococcota including descriptions for ten novel species: Archangium lansinium sp. nov., Myxococcus landrumus sp. nov., Nannocystis bai.</title>
        <authorList>
            <person name="Ahearne A."/>
            <person name="Stevens C."/>
            <person name="Phillips K."/>
        </authorList>
    </citation>
    <scope>NUCLEOTIDE SEQUENCE [LARGE SCALE GENOMIC DNA]</scope>
    <source>
        <strain evidence="8 9">MIWBW</strain>
    </source>
</reference>
<dbReference type="PROSITE" id="PS50011">
    <property type="entry name" value="PROTEIN_KINASE_DOM"/>
    <property type="match status" value="1"/>
</dbReference>
<dbReference type="InterPro" id="IPR000719">
    <property type="entry name" value="Prot_kinase_dom"/>
</dbReference>
<dbReference type="SMART" id="SM00220">
    <property type="entry name" value="S_TKc"/>
    <property type="match status" value="1"/>
</dbReference>
<dbReference type="RefSeq" id="WP_267538808.1">
    <property type="nucleotide sequence ID" value="NZ_JAPNKA010000001.1"/>
</dbReference>
<keyword evidence="1" id="KW-0808">Transferase</keyword>
<protein>
    <submittedName>
        <fullName evidence="8">Serine/threonine-protein kinase</fullName>
    </submittedName>
</protein>
<dbReference type="InterPro" id="IPR011009">
    <property type="entry name" value="Kinase-like_dom_sf"/>
</dbReference>
<keyword evidence="6" id="KW-0472">Membrane</keyword>
<evidence type="ECO:0000256" key="1">
    <source>
        <dbReference type="ARBA" id="ARBA00022679"/>
    </source>
</evidence>
<keyword evidence="3 8" id="KW-0418">Kinase</keyword>
<keyword evidence="6" id="KW-0812">Transmembrane</keyword>
<evidence type="ECO:0000313" key="8">
    <source>
        <dbReference type="EMBL" id="MCY1080132.1"/>
    </source>
</evidence>
<sequence length="573" mass="62290">MLHESSRQAWSEHPGPDLAPGTEVAGFIVEGLLATGSFGTVYRARRCGRPFAIKLMRIDPRGDREAAALRLVRHPNVVTFHGYGLWPEEEPRFLVLALALVEGRTLDVWVTQENPSALELVMRVLLPLALTLADVHASGVVHRDIKEANIVVREADGQPVLVDFGAAGIKVGAPRLTLRLPPGTAEYRSPEALRFARQWEGEPYPFAPGDDLWALGVVIYILLTRTLPFGDRNGPDLNRAILEKTPPAPHELNPRVPLALSELCMGMLEKEAEARYPDAKALAEDLLELCTQADSSWRTPLFPGARRDKRAAPASAMPERRVPKMWWAAGLALAAVLVVPGVLSLFASWQQQPSTVLPLNQRTGSPPSSPPQQAAPRQEMASARLTGEVGNGAAPEKSSTPAPVATATNREEPPMTKSKTTRALLAAGCVAGSACVSGPQQRQPPEPAECPPGSEATRKRFNIIPGRPDRIIIPPFDTQYPDALVSEGPVTAEILPEWGDLPRRIRIDGELFFGKEHVYGRFTRAHLPDGEIVPVCLQVRTTQGLGIAMEPGSTSEKARVSNIMSVQPVPRFE</sequence>
<dbReference type="PANTHER" id="PTHR43289">
    <property type="entry name" value="MITOGEN-ACTIVATED PROTEIN KINASE KINASE KINASE 20-RELATED"/>
    <property type="match status" value="1"/>
</dbReference>
<comment type="caution">
    <text evidence="8">The sequence shown here is derived from an EMBL/GenBank/DDBJ whole genome shotgun (WGS) entry which is preliminary data.</text>
</comment>
<name>A0ABT4AEM5_9BACT</name>